<organism evidence="2 3">
    <name type="scientific">Luteimonas soli</name>
    <dbReference type="NCBI Taxonomy" id="1648966"/>
    <lineage>
        <taxon>Bacteria</taxon>
        <taxon>Pseudomonadati</taxon>
        <taxon>Pseudomonadota</taxon>
        <taxon>Gammaproteobacteria</taxon>
        <taxon>Lysobacterales</taxon>
        <taxon>Lysobacteraceae</taxon>
        <taxon>Luteimonas</taxon>
    </lineage>
</organism>
<keyword evidence="2" id="KW-0489">Methyltransferase</keyword>
<dbReference type="Proteomes" id="UP001595705">
    <property type="component" value="Unassembled WGS sequence"/>
</dbReference>
<keyword evidence="3" id="KW-1185">Reference proteome</keyword>
<proteinExistence type="predicted"/>
<dbReference type="GO" id="GO:0008168">
    <property type="term" value="F:methyltransferase activity"/>
    <property type="evidence" value="ECO:0007669"/>
    <property type="project" value="UniProtKB-KW"/>
</dbReference>
<dbReference type="InterPro" id="IPR029063">
    <property type="entry name" value="SAM-dependent_MTases_sf"/>
</dbReference>
<dbReference type="Gene3D" id="3.40.50.150">
    <property type="entry name" value="Vaccinia Virus protein VP39"/>
    <property type="match status" value="1"/>
</dbReference>
<dbReference type="RefSeq" id="WP_386744638.1">
    <property type="nucleotide sequence ID" value="NZ_JBHRYA010000007.1"/>
</dbReference>
<accession>A0ABV7XN84</accession>
<name>A0ABV7XN84_9GAMM</name>
<dbReference type="EMBL" id="JBHRYA010000007">
    <property type="protein sequence ID" value="MFC3716483.1"/>
    <property type="molecule type" value="Genomic_DNA"/>
</dbReference>
<feature type="domain" description="Methyltransferase" evidence="1">
    <location>
        <begin position="48"/>
        <end position="153"/>
    </location>
</feature>
<evidence type="ECO:0000313" key="2">
    <source>
        <dbReference type="EMBL" id="MFC3716483.1"/>
    </source>
</evidence>
<keyword evidence="2" id="KW-0808">Transferase</keyword>
<sequence length="223" mass="24368">MPREQATAIAEAFLPPHKVLNRWDYHYIRSKLSTDPLYPGVLRALRGSNAPVMDLGCGLGLLAHALRQDGQAMPYYGVDNDADKIGRAIAAAERSGLAPTRFEVVDLAHHLPRHEGSVAILDVLQYLRAPAQQQLLENVIAMLTPGARLVIRTGLVDGSRRGLVSRIGDRAANLIGWMQSSPRCYPDADGLRAILEGAGLQVTIEPLWGRTPFNNWLVVGQNP</sequence>
<dbReference type="GO" id="GO:0032259">
    <property type="term" value="P:methylation"/>
    <property type="evidence" value="ECO:0007669"/>
    <property type="project" value="UniProtKB-KW"/>
</dbReference>
<dbReference type="PANTHER" id="PTHR43861:SF1">
    <property type="entry name" value="TRANS-ACONITATE 2-METHYLTRANSFERASE"/>
    <property type="match status" value="1"/>
</dbReference>
<evidence type="ECO:0000259" key="1">
    <source>
        <dbReference type="Pfam" id="PF13847"/>
    </source>
</evidence>
<comment type="caution">
    <text evidence="2">The sequence shown here is derived from an EMBL/GenBank/DDBJ whole genome shotgun (WGS) entry which is preliminary data.</text>
</comment>
<dbReference type="PANTHER" id="PTHR43861">
    <property type="entry name" value="TRANS-ACONITATE 2-METHYLTRANSFERASE-RELATED"/>
    <property type="match status" value="1"/>
</dbReference>
<evidence type="ECO:0000313" key="3">
    <source>
        <dbReference type="Proteomes" id="UP001595705"/>
    </source>
</evidence>
<dbReference type="Pfam" id="PF13847">
    <property type="entry name" value="Methyltransf_31"/>
    <property type="match status" value="1"/>
</dbReference>
<dbReference type="CDD" id="cd02440">
    <property type="entry name" value="AdoMet_MTases"/>
    <property type="match status" value="1"/>
</dbReference>
<reference evidence="3" key="1">
    <citation type="journal article" date="2019" name="Int. J. Syst. Evol. Microbiol.">
        <title>The Global Catalogue of Microorganisms (GCM) 10K type strain sequencing project: providing services to taxonomists for standard genome sequencing and annotation.</title>
        <authorList>
            <consortium name="The Broad Institute Genomics Platform"/>
            <consortium name="The Broad Institute Genome Sequencing Center for Infectious Disease"/>
            <person name="Wu L."/>
            <person name="Ma J."/>
        </authorList>
    </citation>
    <scope>NUCLEOTIDE SEQUENCE [LARGE SCALE GENOMIC DNA]</scope>
    <source>
        <strain evidence="3">KCTC 42441</strain>
    </source>
</reference>
<gene>
    <name evidence="2" type="ORF">ACFONC_09985</name>
</gene>
<protein>
    <submittedName>
        <fullName evidence="2">Class I SAM-dependent methyltransferase</fullName>
    </submittedName>
</protein>
<dbReference type="InterPro" id="IPR025714">
    <property type="entry name" value="Methyltranfer_dom"/>
</dbReference>
<dbReference type="SUPFAM" id="SSF53335">
    <property type="entry name" value="S-adenosyl-L-methionine-dependent methyltransferases"/>
    <property type="match status" value="1"/>
</dbReference>